<comment type="caution">
    <text evidence="2">The sequence shown here is derived from an EMBL/GenBank/DDBJ whole genome shotgun (WGS) entry which is preliminary data.</text>
</comment>
<name>A0A2T2YLZ3_9BACT</name>
<evidence type="ECO:0000313" key="3">
    <source>
        <dbReference type="Proteomes" id="UP000240357"/>
    </source>
</evidence>
<dbReference type="AlphaFoldDB" id="A0A2T2YLZ3"/>
<evidence type="ECO:0000313" key="2">
    <source>
        <dbReference type="EMBL" id="PSR56532.1"/>
    </source>
</evidence>
<dbReference type="InterPro" id="IPR049349">
    <property type="entry name" value="DUF2264_N"/>
</dbReference>
<keyword evidence="3" id="KW-1185">Reference proteome</keyword>
<gene>
    <name evidence="2" type="ORF">AHMF7605_25075</name>
</gene>
<dbReference type="PANTHER" id="PTHR35339:SF3">
    <property type="entry name" value="DUF2264 DOMAIN-CONTAINING PROTEIN"/>
    <property type="match status" value="1"/>
</dbReference>
<dbReference type="InterPro" id="IPR016624">
    <property type="entry name" value="UCP014753"/>
</dbReference>
<organism evidence="2 3">
    <name type="scientific">Adhaeribacter arboris</name>
    <dbReference type="NCBI Taxonomy" id="2072846"/>
    <lineage>
        <taxon>Bacteria</taxon>
        <taxon>Pseudomonadati</taxon>
        <taxon>Bacteroidota</taxon>
        <taxon>Cytophagia</taxon>
        <taxon>Cytophagales</taxon>
        <taxon>Hymenobacteraceae</taxon>
        <taxon>Adhaeribacter</taxon>
    </lineage>
</organism>
<dbReference type="EMBL" id="PYFT01000001">
    <property type="protein sequence ID" value="PSR56532.1"/>
    <property type="molecule type" value="Genomic_DNA"/>
</dbReference>
<proteinExistence type="predicted"/>
<dbReference type="PANTHER" id="PTHR35339">
    <property type="entry name" value="LINALOOL DEHYDRATASE_ISOMERASE DOMAIN-CONTAINING PROTEIN"/>
    <property type="match status" value="1"/>
</dbReference>
<dbReference type="Proteomes" id="UP000240357">
    <property type="component" value="Unassembled WGS sequence"/>
</dbReference>
<dbReference type="Pfam" id="PF10022">
    <property type="entry name" value="DUF2264"/>
    <property type="match status" value="1"/>
</dbReference>
<evidence type="ECO:0000259" key="1">
    <source>
        <dbReference type="Pfam" id="PF10022"/>
    </source>
</evidence>
<feature type="domain" description="DUF2264" evidence="1">
    <location>
        <begin position="35"/>
        <end position="394"/>
    </location>
</feature>
<dbReference type="RefSeq" id="WP_106932710.1">
    <property type="nucleotide sequence ID" value="NZ_PYFT01000001.1"/>
</dbReference>
<reference evidence="2 3" key="1">
    <citation type="submission" date="2018-03" db="EMBL/GenBank/DDBJ databases">
        <title>Adhaeribacter sp. HMF7605 Genome sequencing and assembly.</title>
        <authorList>
            <person name="Kang H."/>
            <person name="Kang J."/>
            <person name="Cha I."/>
            <person name="Kim H."/>
            <person name="Joh K."/>
        </authorList>
    </citation>
    <scope>NUCLEOTIDE SEQUENCE [LARGE SCALE GENOMIC DNA]</scope>
    <source>
        <strain evidence="2 3">HMF7605</strain>
    </source>
</reference>
<accession>A0A2T2YLZ3</accession>
<protein>
    <recommendedName>
        <fullName evidence="1">DUF2264 domain-containing protein</fullName>
    </recommendedName>
</protein>
<dbReference type="PIRSF" id="PIRSF014753">
    <property type="entry name" value="UCP014753"/>
    <property type="match status" value="1"/>
</dbReference>
<sequence length="413" mass="46267">MFRRDFLKNSLLVSVGTSVLPGTAAPLITKPRLSDREYWVQTLTKIADPVLTNLSQGKLKAAMPVEAAKGQEKDRPKFTYLEAFGRLMAGMAPWLELGPDDSPEGRLRQKYLDLIHQSLAMGVNPQSPDFLNFNQGAQPVVDAAFLSHALIRAPKQILDKIVPETRANLIKALQSSRIIKPYYSNWLLFSAMIEIALLRLGEQWDAMRVDYALKEHQNWYKGDGVYGDGPEFHFDYYNSYVIHPMLVDITKTLSEQDKQYEELYQTIVHRAQRYAAIQERLISPEGTFPPVGRSLAYRFGAFQALAQIALMEKLSEEIKPSQVRSGLTAVIKKTISAPNTFDKNGWLQIGFSGHQPSIGETYISTGSLYLCTTGMLPLGLPATNEFWSAPAEDWTAKKAWSGLDLPTDHAIKG</sequence>
<dbReference type="OrthoDB" id="9813465at2"/>